<dbReference type="InterPro" id="IPR001173">
    <property type="entry name" value="Glyco_trans_2-like"/>
</dbReference>
<dbReference type="GO" id="GO:0016757">
    <property type="term" value="F:glycosyltransferase activity"/>
    <property type="evidence" value="ECO:0007669"/>
    <property type="project" value="UniProtKB-KW"/>
</dbReference>
<dbReference type="PANTHER" id="PTHR22916:SF3">
    <property type="entry name" value="UDP-GLCNAC:BETAGAL BETA-1,3-N-ACETYLGLUCOSAMINYLTRANSFERASE-LIKE PROTEIN 1"/>
    <property type="match status" value="1"/>
</dbReference>
<feature type="region of interest" description="Disordered" evidence="1">
    <location>
        <begin position="338"/>
        <end position="371"/>
    </location>
</feature>
<gene>
    <name evidence="3" type="ORF">PVK37_00960</name>
</gene>
<reference evidence="3 4" key="1">
    <citation type="submission" date="2023-02" db="EMBL/GenBank/DDBJ databases">
        <authorList>
            <person name="Mo P."/>
        </authorList>
    </citation>
    <scope>NUCLEOTIDE SEQUENCE [LARGE SCALE GENOMIC DNA]</scope>
    <source>
        <strain evidence="3 4">HUAS 3</strain>
    </source>
</reference>
<name>A0ABY7ZQD3_9ACTN</name>
<evidence type="ECO:0000259" key="2">
    <source>
        <dbReference type="Pfam" id="PF00535"/>
    </source>
</evidence>
<feature type="domain" description="Glycosyltransferase 2-like" evidence="2">
    <location>
        <begin position="14"/>
        <end position="144"/>
    </location>
</feature>
<evidence type="ECO:0000313" key="3">
    <source>
        <dbReference type="EMBL" id="WDZ85078.1"/>
    </source>
</evidence>
<evidence type="ECO:0000256" key="1">
    <source>
        <dbReference type="SAM" id="MobiDB-lite"/>
    </source>
</evidence>
<dbReference type="EC" id="2.4.-.-" evidence="3"/>
<dbReference type="Pfam" id="PF00535">
    <property type="entry name" value="Glycos_transf_2"/>
    <property type="match status" value="1"/>
</dbReference>
<dbReference type="PANTHER" id="PTHR22916">
    <property type="entry name" value="GLYCOSYLTRANSFERASE"/>
    <property type="match status" value="1"/>
</dbReference>
<dbReference type="Proteomes" id="UP001219605">
    <property type="component" value="Chromosome"/>
</dbReference>
<proteinExistence type="predicted"/>
<dbReference type="RefSeq" id="WP_275031774.1">
    <property type="nucleotide sequence ID" value="NZ_CP118615.1"/>
</dbReference>
<protein>
    <submittedName>
        <fullName evidence="3">Glycosyltransferase</fullName>
        <ecNumber evidence="3">2.4.-.-</ecNumber>
    </submittedName>
</protein>
<sequence>MSSAESTSGRPRLSVVVPVHGVEAYLTTCLDSILAEPTDDVEVVAVDDASPDGCGAILDRYAAHEPRLRVVHLSANAGLGGARNAGLDRATGEYVWFVDGDDWLPPGALAAVRDRLAATRPDVLLIDHAEVFPGNRVVPRPSADALGGQPTPLRLADAPQLLRLAQSACTRIVRRGLLAETGLRFRGGWYEDVAYSHPLLMAADRIDVLERVCYHYRQQPQGRITVTRSDRHFEVFDQYAAVFAAVDAAAGRYDVFRPELFRLMVNHYLVIVGNDSRLPDTARRGFFRRAAEDCRRWLPPGGYPVPGGVAGLKHRLLQRDGYAAWAALRSVHRTLARVRRPGGPTTETAPLPQPVPLTGTETTALPTTPIH</sequence>
<evidence type="ECO:0000313" key="4">
    <source>
        <dbReference type="Proteomes" id="UP001219605"/>
    </source>
</evidence>
<keyword evidence="3" id="KW-0328">Glycosyltransferase</keyword>
<accession>A0ABY7ZQD3</accession>
<dbReference type="Gene3D" id="3.90.550.10">
    <property type="entry name" value="Spore Coat Polysaccharide Biosynthesis Protein SpsA, Chain A"/>
    <property type="match status" value="1"/>
</dbReference>
<feature type="compositionally biased region" description="Low complexity" evidence="1">
    <location>
        <begin position="356"/>
        <end position="371"/>
    </location>
</feature>
<dbReference type="CDD" id="cd00761">
    <property type="entry name" value="Glyco_tranf_GTA_type"/>
    <property type="match status" value="1"/>
</dbReference>
<dbReference type="EMBL" id="CP118615">
    <property type="protein sequence ID" value="WDZ85078.1"/>
    <property type="molecule type" value="Genomic_DNA"/>
</dbReference>
<keyword evidence="4" id="KW-1185">Reference proteome</keyword>
<organism evidence="3 4">
    <name type="scientific">Micromonospora cathayae</name>
    <dbReference type="NCBI Taxonomy" id="3028804"/>
    <lineage>
        <taxon>Bacteria</taxon>
        <taxon>Bacillati</taxon>
        <taxon>Actinomycetota</taxon>
        <taxon>Actinomycetes</taxon>
        <taxon>Micromonosporales</taxon>
        <taxon>Micromonosporaceae</taxon>
        <taxon>Micromonospora</taxon>
    </lineage>
</organism>
<dbReference type="SUPFAM" id="SSF53448">
    <property type="entry name" value="Nucleotide-diphospho-sugar transferases"/>
    <property type="match status" value="1"/>
</dbReference>
<dbReference type="InterPro" id="IPR029044">
    <property type="entry name" value="Nucleotide-diphossugar_trans"/>
</dbReference>
<keyword evidence="3" id="KW-0808">Transferase</keyword>